<protein>
    <submittedName>
        <fullName evidence="3">Uncharacterized protein</fullName>
    </submittedName>
</protein>
<feature type="transmembrane region" description="Helical" evidence="2">
    <location>
        <begin position="228"/>
        <end position="248"/>
    </location>
</feature>
<gene>
    <name evidence="3" type="ORF">GA0070620_2593</name>
</gene>
<reference evidence="4" key="1">
    <citation type="submission" date="2016-06" db="EMBL/GenBank/DDBJ databases">
        <authorList>
            <person name="Varghese N."/>
            <person name="Submissions Spin"/>
        </authorList>
    </citation>
    <scope>NUCLEOTIDE SEQUENCE [LARGE SCALE GENOMIC DNA]</scope>
    <source>
        <strain evidence="4">DSM 45344</strain>
    </source>
</reference>
<keyword evidence="2" id="KW-0472">Membrane</keyword>
<dbReference type="PATRIC" id="fig|307121.4.peg.2656"/>
<keyword evidence="2" id="KW-1133">Transmembrane helix</keyword>
<feature type="compositionally biased region" description="Pro residues" evidence="1">
    <location>
        <begin position="173"/>
        <end position="186"/>
    </location>
</feature>
<feature type="region of interest" description="Disordered" evidence="1">
    <location>
        <begin position="256"/>
        <end position="286"/>
    </location>
</feature>
<dbReference type="RefSeq" id="WP_231922359.1">
    <property type="nucleotide sequence ID" value="NZ_JBHRWG010000006.1"/>
</dbReference>
<dbReference type="AlphaFoldDB" id="A0A1C3N3G2"/>
<evidence type="ECO:0000256" key="2">
    <source>
        <dbReference type="SAM" id="Phobius"/>
    </source>
</evidence>
<proteinExistence type="predicted"/>
<feature type="region of interest" description="Disordered" evidence="1">
    <location>
        <begin position="167"/>
        <end position="211"/>
    </location>
</feature>
<accession>A0A1C3N3G2</accession>
<organism evidence="3 4">
    <name type="scientific">Micromonospora krabiensis</name>
    <dbReference type="NCBI Taxonomy" id="307121"/>
    <lineage>
        <taxon>Bacteria</taxon>
        <taxon>Bacillati</taxon>
        <taxon>Actinomycetota</taxon>
        <taxon>Actinomycetes</taxon>
        <taxon>Micromonosporales</taxon>
        <taxon>Micromonosporaceae</taxon>
        <taxon>Micromonospora</taxon>
    </lineage>
</organism>
<keyword evidence="2" id="KW-0812">Transmembrane</keyword>
<sequence>MVIVWRYALRLAAVVVCLTGVELALAGRAQAAFATQLSGLPERFTGGDQVRTVSAVVSRTDRGGCVKVRWSLVVTVEGIRLDQVRLDRVEETGSFPLDIRTSGDVARLTDRQLDPGALCPNRTVTARYRLAFAENIGTGRVTLAAEAYDAGLRLLARQTATRAVVGAEAPATGPAPRPTPTRPQPTEPASVEEEVTPPGPDATFDEPAAGVPVAGAGRPVSAAGGFGVVQAGFLMGGLLVFLGVGLLLRMRHLTRATDPAPGGEVPPVGAGWETPARRDRRRSARW</sequence>
<dbReference type="STRING" id="307121.GA0070620_2593"/>
<feature type="compositionally biased region" description="Low complexity" evidence="1">
    <location>
        <begin position="259"/>
        <end position="271"/>
    </location>
</feature>
<dbReference type="EMBL" id="LT598496">
    <property type="protein sequence ID" value="SBV27086.1"/>
    <property type="molecule type" value="Genomic_DNA"/>
</dbReference>
<evidence type="ECO:0000313" key="4">
    <source>
        <dbReference type="Proteomes" id="UP000199393"/>
    </source>
</evidence>
<evidence type="ECO:0000313" key="3">
    <source>
        <dbReference type="EMBL" id="SBV27086.1"/>
    </source>
</evidence>
<keyword evidence="4" id="KW-1185">Reference proteome</keyword>
<name>A0A1C3N3G2_9ACTN</name>
<evidence type="ECO:0000256" key="1">
    <source>
        <dbReference type="SAM" id="MobiDB-lite"/>
    </source>
</evidence>
<dbReference type="Proteomes" id="UP000199393">
    <property type="component" value="Chromosome I"/>
</dbReference>